<evidence type="ECO:0000313" key="1">
    <source>
        <dbReference type="EMBL" id="MBS7527843.1"/>
    </source>
</evidence>
<dbReference type="RefSeq" id="WP_213237702.1">
    <property type="nucleotide sequence ID" value="NZ_JAHBCL010000026.1"/>
</dbReference>
<keyword evidence="2" id="KW-1185">Reference proteome</keyword>
<accession>A0ABS5PRP8</accession>
<evidence type="ECO:0000313" key="2">
    <source>
        <dbReference type="Proteomes" id="UP000746471"/>
    </source>
</evidence>
<sequence>MIPQSQLQNIEITTRSTSTWQLDLEAKKLGGRIEGIDAVRQMIYTVLNVERYRYAIHSWRFGVELDDLYGQSMDYIYPTIVQRITEALMMLDTIQSVDNFSFDRKKEALILTFNVSTIYGDLNVTKEVTL</sequence>
<dbReference type="EMBL" id="JAHBCL010000026">
    <property type="protein sequence ID" value="MBS7527843.1"/>
    <property type="molecule type" value="Genomic_DNA"/>
</dbReference>
<dbReference type="InterPro" id="IPR020288">
    <property type="entry name" value="Sheath_initiator"/>
</dbReference>
<reference evidence="1 2" key="1">
    <citation type="submission" date="2021-05" db="EMBL/GenBank/DDBJ databases">
        <title>Fusibacter ferrireducens sp. nov., an anaerobic, sulfur- and Fe-reducing bacterium isolated from the mangrove sediment.</title>
        <authorList>
            <person name="Qiu D."/>
        </authorList>
    </citation>
    <scope>NUCLEOTIDE SEQUENCE [LARGE SCALE GENOMIC DNA]</scope>
    <source>
        <strain evidence="1 2">DSM 12116</strain>
    </source>
</reference>
<dbReference type="SUPFAM" id="SSF160719">
    <property type="entry name" value="gpW/gp25-like"/>
    <property type="match status" value="1"/>
</dbReference>
<organism evidence="1 2">
    <name type="scientific">Fusibacter paucivorans</name>
    <dbReference type="NCBI Taxonomy" id="76009"/>
    <lineage>
        <taxon>Bacteria</taxon>
        <taxon>Bacillati</taxon>
        <taxon>Bacillota</taxon>
        <taxon>Clostridia</taxon>
        <taxon>Eubacteriales</taxon>
        <taxon>Eubacteriales Family XII. Incertae Sedis</taxon>
        <taxon>Fusibacter</taxon>
    </lineage>
</organism>
<dbReference type="Pfam" id="PF10934">
    <property type="entry name" value="Sheath_initiator"/>
    <property type="match status" value="1"/>
</dbReference>
<name>A0ABS5PRP8_9FIRM</name>
<gene>
    <name evidence="1" type="ORF">KHM83_14255</name>
</gene>
<comment type="caution">
    <text evidence="1">The sequence shown here is derived from an EMBL/GenBank/DDBJ whole genome shotgun (WGS) entry which is preliminary data.</text>
</comment>
<dbReference type="Proteomes" id="UP000746471">
    <property type="component" value="Unassembled WGS sequence"/>
</dbReference>
<protein>
    <submittedName>
        <fullName evidence="1">DUF2634 domain-containing protein</fullName>
    </submittedName>
</protein>
<proteinExistence type="predicted"/>